<dbReference type="EMBL" id="QGMK01001778">
    <property type="protein sequence ID" value="TVY64273.1"/>
    <property type="molecule type" value="Genomic_DNA"/>
</dbReference>
<sequence length="507" mass="56746">MVAVKPRPPLTKSEAGFRLCYAREDRCSVAPHSLNWNPPYEALSYSWGDLSDVCAVPIDFNGFPKYISTNLEAALRVLRHQDKPRQLWIDALCINQNDDAEKSKQVAMMGAIFAQAQNVIIWLGPESADSNLAMSTISGLKSSSDFENVTEPAWDAIENLFSRPWFSRIWVLQEFKRAKNPLFHCGQASFNFDKSGELLAGFWDAEQTRPMHTRLLGELGKVVSMASTRVELPLDSSLDTQQAAANLVRMLRIHGGCKATVPHDKIYGLQGLSDAFSFPGSNPPTVSYDKNVLDVYTDWARYLILSQSSLDLLYVSQRMLHDPSLPSWVPDWRTARHDLLFTLNVFRESFRYTGPSIEISDTALKFHDNGRVLVVKGYIIAIFNPGFMFFPIQPDFITSKLSSTPRKELLRACLMMGCRLKNSAVEGFAASGITEGRKQFRGFRGSTGLVPKATRHGDIICMLAGADIPFVLRPVEEEYELVGDGYIENGGVVDSLPNAEIRTFKIR</sequence>
<comment type="caution">
    <text evidence="2">The sequence shown here is derived from an EMBL/GenBank/DDBJ whole genome shotgun (WGS) entry which is preliminary data.</text>
</comment>
<proteinExistence type="predicted"/>
<name>A0A8T9BVH1_9HELO</name>
<dbReference type="PANTHER" id="PTHR24148:SF64">
    <property type="entry name" value="HETEROKARYON INCOMPATIBILITY DOMAIN-CONTAINING PROTEIN"/>
    <property type="match status" value="1"/>
</dbReference>
<dbReference type="Proteomes" id="UP000469558">
    <property type="component" value="Unassembled WGS sequence"/>
</dbReference>
<dbReference type="Pfam" id="PF26639">
    <property type="entry name" value="Het-6_barrel"/>
    <property type="match status" value="1"/>
</dbReference>
<dbReference type="OrthoDB" id="3557394at2759"/>
<dbReference type="Pfam" id="PF06985">
    <property type="entry name" value="HET"/>
    <property type="match status" value="1"/>
</dbReference>
<evidence type="ECO:0000313" key="3">
    <source>
        <dbReference type="Proteomes" id="UP000469558"/>
    </source>
</evidence>
<feature type="domain" description="Heterokaryon incompatibility" evidence="1">
    <location>
        <begin position="40"/>
        <end position="174"/>
    </location>
</feature>
<evidence type="ECO:0000313" key="2">
    <source>
        <dbReference type="EMBL" id="TVY64273.1"/>
    </source>
</evidence>
<evidence type="ECO:0000259" key="1">
    <source>
        <dbReference type="Pfam" id="PF06985"/>
    </source>
</evidence>
<dbReference type="AlphaFoldDB" id="A0A8T9BVH1"/>
<gene>
    <name evidence="2" type="primary">het-6_38</name>
    <name evidence="2" type="ORF">LSUE1_G008305</name>
</gene>
<accession>A0A8T9BVH1</accession>
<protein>
    <submittedName>
        <fullName evidence="2">Heterokaryon incompatibility protein 6 OR allele</fullName>
    </submittedName>
</protein>
<dbReference type="InterPro" id="IPR052895">
    <property type="entry name" value="HetReg/Transcr_Mod"/>
</dbReference>
<organism evidence="2 3">
    <name type="scientific">Lachnellula suecica</name>
    <dbReference type="NCBI Taxonomy" id="602035"/>
    <lineage>
        <taxon>Eukaryota</taxon>
        <taxon>Fungi</taxon>
        <taxon>Dikarya</taxon>
        <taxon>Ascomycota</taxon>
        <taxon>Pezizomycotina</taxon>
        <taxon>Leotiomycetes</taxon>
        <taxon>Helotiales</taxon>
        <taxon>Lachnaceae</taxon>
        <taxon>Lachnellula</taxon>
    </lineage>
</organism>
<dbReference type="InterPro" id="IPR010730">
    <property type="entry name" value="HET"/>
</dbReference>
<reference evidence="2 3" key="1">
    <citation type="submission" date="2018-05" db="EMBL/GenBank/DDBJ databases">
        <title>Genome sequencing and assembly of the regulated plant pathogen Lachnellula willkommii and related sister species for the development of diagnostic species identification markers.</title>
        <authorList>
            <person name="Giroux E."/>
            <person name="Bilodeau G."/>
        </authorList>
    </citation>
    <scope>NUCLEOTIDE SEQUENCE [LARGE SCALE GENOMIC DNA]</scope>
    <source>
        <strain evidence="2 3">CBS 268.59</strain>
    </source>
</reference>
<dbReference type="PANTHER" id="PTHR24148">
    <property type="entry name" value="ANKYRIN REPEAT DOMAIN-CONTAINING PROTEIN 39 HOMOLOG-RELATED"/>
    <property type="match status" value="1"/>
</dbReference>
<keyword evidence="3" id="KW-1185">Reference proteome</keyword>